<proteinExistence type="predicted"/>
<evidence type="ECO:0000313" key="2">
    <source>
        <dbReference type="Proteomes" id="UP000199569"/>
    </source>
</evidence>
<accession>A0A1G5LE90</accession>
<dbReference type="EMBL" id="FMVJ01000017">
    <property type="protein sequence ID" value="SCZ11126.1"/>
    <property type="molecule type" value="Genomic_DNA"/>
</dbReference>
<gene>
    <name evidence="1" type="ORF">SAMN02927923_04202</name>
</gene>
<organism evidence="1 2">
    <name type="scientific">Microvirga guangxiensis</name>
    <dbReference type="NCBI Taxonomy" id="549386"/>
    <lineage>
        <taxon>Bacteria</taxon>
        <taxon>Pseudomonadati</taxon>
        <taxon>Pseudomonadota</taxon>
        <taxon>Alphaproteobacteria</taxon>
        <taxon>Hyphomicrobiales</taxon>
        <taxon>Methylobacteriaceae</taxon>
        <taxon>Microvirga</taxon>
    </lineage>
</organism>
<evidence type="ECO:0000313" key="1">
    <source>
        <dbReference type="EMBL" id="SCZ11126.1"/>
    </source>
</evidence>
<protein>
    <submittedName>
        <fullName evidence="1">Uncharacterized protein</fullName>
    </submittedName>
</protein>
<dbReference type="Proteomes" id="UP000199569">
    <property type="component" value="Unassembled WGS sequence"/>
</dbReference>
<dbReference type="AlphaFoldDB" id="A0A1G5LE90"/>
<name>A0A1G5LE90_9HYPH</name>
<reference evidence="1 2" key="1">
    <citation type="submission" date="2016-10" db="EMBL/GenBank/DDBJ databases">
        <authorList>
            <person name="de Groot N.N."/>
        </authorList>
    </citation>
    <scope>NUCLEOTIDE SEQUENCE [LARGE SCALE GENOMIC DNA]</scope>
    <source>
        <strain evidence="1 2">CGMCC 1.7666</strain>
    </source>
</reference>
<keyword evidence="2" id="KW-1185">Reference proteome</keyword>
<dbReference type="STRING" id="549386.SAMN02927923_04202"/>
<sequence length="41" mass="4216">MTAPPFFFQHNQSEGLAQKTLELSSPLWGGVGGGGVGVTLV</sequence>